<accession>A0AA87ZS69</accession>
<dbReference type="AlphaFoldDB" id="A0AA87ZS69"/>
<dbReference type="Proteomes" id="UP001187192">
    <property type="component" value="Unassembled WGS sequence"/>
</dbReference>
<evidence type="ECO:0000313" key="2">
    <source>
        <dbReference type="Proteomes" id="UP001187192"/>
    </source>
</evidence>
<reference evidence="1" key="1">
    <citation type="submission" date="2023-07" db="EMBL/GenBank/DDBJ databases">
        <title>draft genome sequence of fig (Ficus carica).</title>
        <authorList>
            <person name="Takahashi T."/>
            <person name="Nishimura K."/>
        </authorList>
    </citation>
    <scope>NUCLEOTIDE SEQUENCE</scope>
</reference>
<name>A0AA87ZS69_FICCA</name>
<sequence>MLEDIADHDYWETNIIGNNQDFQHEELVASTPTIDTPTKTIEDCHLEEPTQRMEHWELFYDNDSLNEVRVQDLAMKKESQEEIFSTQLIVPTPIIQDHIYEVPNWPIPPPPTLASSVHVPRAHTLKSSLVGATGRILPCLAN</sequence>
<protein>
    <submittedName>
        <fullName evidence="1">Uncharacterized protein</fullName>
    </submittedName>
</protein>
<evidence type="ECO:0000313" key="1">
    <source>
        <dbReference type="EMBL" id="GMN41493.1"/>
    </source>
</evidence>
<proteinExistence type="predicted"/>
<organism evidence="1 2">
    <name type="scientific">Ficus carica</name>
    <name type="common">Common fig</name>
    <dbReference type="NCBI Taxonomy" id="3494"/>
    <lineage>
        <taxon>Eukaryota</taxon>
        <taxon>Viridiplantae</taxon>
        <taxon>Streptophyta</taxon>
        <taxon>Embryophyta</taxon>
        <taxon>Tracheophyta</taxon>
        <taxon>Spermatophyta</taxon>
        <taxon>Magnoliopsida</taxon>
        <taxon>eudicotyledons</taxon>
        <taxon>Gunneridae</taxon>
        <taxon>Pentapetalae</taxon>
        <taxon>rosids</taxon>
        <taxon>fabids</taxon>
        <taxon>Rosales</taxon>
        <taxon>Moraceae</taxon>
        <taxon>Ficeae</taxon>
        <taxon>Ficus</taxon>
    </lineage>
</organism>
<comment type="caution">
    <text evidence="1">The sequence shown here is derived from an EMBL/GenBank/DDBJ whole genome shotgun (WGS) entry which is preliminary data.</text>
</comment>
<gene>
    <name evidence="1" type="ORF">TIFTF001_010722</name>
</gene>
<keyword evidence="2" id="KW-1185">Reference proteome</keyword>
<dbReference type="EMBL" id="BTGU01000013">
    <property type="protein sequence ID" value="GMN41493.1"/>
    <property type="molecule type" value="Genomic_DNA"/>
</dbReference>